<dbReference type="InterPro" id="IPR033116">
    <property type="entry name" value="TRYPSIN_SER"/>
</dbReference>
<protein>
    <submittedName>
        <fullName evidence="10">Transmembrane protease serine 9</fullName>
    </submittedName>
</protein>
<keyword evidence="10" id="KW-0472">Membrane</keyword>
<keyword evidence="3 6" id="KW-0378">Hydrolase</keyword>
<dbReference type="KEGG" id="fas:105270909"/>
<dbReference type="OrthoDB" id="8440449at2759"/>
<dbReference type="GeneID" id="105270909"/>
<dbReference type="PROSITE" id="PS50240">
    <property type="entry name" value="TRYPSIN_DOM"/>
    <property type="match status" value="2"/>
</dbReference>
<dbReference type="PROSITE" id="PS00135">
    <property type="entry name" value="TRYPSIN_SER"/>
    <property type="match status" value="2"/>
</dbReference>
<evidence type="ECO:0000256" key="3">
    <source>
        <dbReference type="ARBA" id="ARBA00022801"/>
    </source>
</evidence>
<gene>
    <name evidence="10" type="primary">LOC105270909</name>
</gene>
<dbReference type="FunFam" id="2.40.10.10:FF:000068">
    <property type="entry name" value="transmembrane protease serine 2"/>
    <property type="match status" value="1"/>
</dbReference>
<keyword evidence="5" id="KW-1015">Disulfide bond</keyword>
<evidence type="ECO:0000256" key="4">
    <source>
        <dbReference type="ARBA" id="ARBA00022825"/>
    </source>
</evidence>
<keyword evidence="9" id="KW-1185">Reference proteome</keyword>
<feature type="domain" description="Peptidase S1" evidence="8">
    <location>
        <begin position="299"/>
        <end position="524"/>
    </location>
</feature>
<evidence type="ECO:0000256" key="5">
    <source>
        <dbReference type="ARBA" id="ARBA00023157"/>
    </source>
</evidence>
<dbReference type="InterPro" id="IPR009003">
    <property type="entry name" value="Peptidase_S1_PA"/>
</dbReference>
<keyword evidence="2 6" id="KW-0645">Protease</keyword>
<sequence length="528" mass="57083">MTHSSLSVLLFAVCLFYCSTIQGVDAARLRRVSGGVDAHPSDVFYQASLRNDDYHCCGGTILSEKHILTAAHCVADLFAPPYDDLTVVTGTGTLQGGNHHEVFNVSWHEGFQMKGHVNDIAVVTLKNKIDYNENQRPVSLPESPAPYNEKGVVSGFGRLKATHSYSWKILQKAPAVVISRDECQQYVKHTIAEGQICGLAPKGVGIQKGDSGGPFVVNDVVVGVASWNIPWDSAAPDGYTDVYAYRDFILEIMQRSNYCASSSQRYIRQPDNSRMTSLTLIFVALAINSVAYGKPPQRIVGGNLAAQGEIPYIVSISRGGHHFCGGSIISNRHILTAAHCVTDIRPAQVSSLRVRAGSLSSRSGGKLYIPEKIDIDPRYKAGETTSPHDIAIITIKGPMTLDRNTKVIELVNTAPRADAAVVASGWGLRSASHRQVPTNLYTVTMKVVSSSVCKRSHSRTLPNEQVCAFGSVGQGVCMGDSGGPLALNGKLAGVVSYGRPCAVGYPDVYTSVHHYRNWIRKIIADTKN</sequence>
<dbReference type="CDD" id="cd00190">
    <property type="entry name" value="Tryp_SPc"/>
    <property type="match status" value="2"/>
</dbReference>
<evidence type="ECO:0000256" key="2">
    <source>
        <dbReference type="ARBA" id="ARBA00022670"/>
    </source>
</evidence>
<dbReference type="Pfam" id="PF00089">
    <property type="entry name" value="Trypsin"/>
    <property type="match status" value="2"/>
</dbReference>
<feature type="chain" id="PRO_5040365209" evidence="7">
    <location>
        <begin position="27"/>
        <end position="528"/>
    </location>
</feature>
<dbReference type="FunFam" id="2.40.10.10:FF:000034">
    <property type="entry name" value="Eupolytin"/>
    <property type="match status" value="1"/>
</dbReference>
<proteinExistence type="inferred from homology"/>
<evidence type="ECO:0000313" key="9">
    <source>
        <dbReference type="Proteomes" id="UP000694866"/>
    </source>
</evidence>
<accession>A0A9R1TK72</accession>
<dbReference type="InterPro" id="IPR018114">
    <property type="entry name" value="TRYPSIN_HIS"/>
</dbReference>
<comment type="similarity">
    <text evidence="1">Belongs to the peptidase S1 family.</text>
</comment>
<dbReference type="InterPro" id="IPR043504">
    <property type="entry name" value="Peptidase_S1_PA_chymotrypsin"/>
</dbReference>
<evidence type="ECO:0000259" key="8">
    <source>
        <dbReference type="PROSITE" id="PS50240"/>
    </source>
</evidence>
<evidence type="ECO:0000256" key="7">
    <source>
        <dbReference type="SAM" id="SignalP"/>
    </source>
</evidence>
<feature type="domain" description="Peptidase S1" evidence="8">
    <location>
        <begin position="32"/>
        <end position="254"/>
    </location>
</feature>
<dbReference type="AlphaFoldDB" id="A0A9R1TK72"/>
<name>A0A9R1TK72_9HYME</name>
<dbReference type="InterPro" id="IPR001314">
    <property type="entry name" value="Peptidase_S1A"/>
</dbReference>
<dbReference type="SUPFAM" id="SSF50494">
    <property type="entry name" value="Trypsin-like serine proteases"/>
    <property type="match status" value="2"/>
</dbReference>
<dbReference type="PANTHER" id="PTHR24276">
    <property type="entry name" value="POLYSERASE-RELATED"/>
    <property type="match status" value="1"/>
</dbReference>
<reference evidence="10" key="1">
    <citation type="submission" date="2025-08" db="UniProtKB">
        <authorList>
            <consortium name="RefSeq"/>
        </authorList>
    </citation>
    <scope>IDENTIFICATION</scope>
    <source>
        <strain evidence="10">USDA-PBARC FA_bdor</strain>
        <tissue evidence="10">Whole organism</tissue>
    </source>
</reference>
<dbReference type="RefSeq" id="XP_011310446.1">
    <property type="nucleotide sequence ID" value="XM_011312144.1"/>
</dbReference>
<feature type="signal peptide" evidence="7">
    <location>
        <begin position="1"/>
        <end position="26"/>
    </location>
</feature>
<evidence type="ECO:0000256" key="1">
    <source>
        <dbReference type="ARBA" id="ARBA00007664"/>
    </source>
</evidence>
<dbReference type="PROSITE" id="PS00134">
    <property type="entry name" value="TRYPSIN_HIS"/>
    <property type="match status" value="2"/>
</dbReference>
<dbReference type="PRINTS" id="PR00722">
    <property type="entry name" value="CHYMOTRYPSIN"/>
</dbReference>
<dbReference type="InterPro" id="IPR001254">
    <property type="entry name" value="Trypsin_dom"/>
</dbReference>
<dbReference type="InterPro" id="IPR050430">
    <property type="entry name" value="Peptidase_S1"/>
</dbReference>
<keyword evidence="10" id="KW-0812">Transmembrane</keyword>
<dbReference type="GO" id="GO:0004252">
    <property type="term" value="F:serine-type endopeptidase activity"/>
    <property type="evidence" value="ECO:0007669"/>
    <property type="project" value="InterPro"/>
</dbReference>
<keyword evidence="7" id="KW-0732">Signal</keyword>
<dbReference type="GO" id="GO:0006508">
    <property type="term" value="P:proteolysis"/>
    <property type="evidence" value="ECO:0007669"/>
    <property type="project" value="UniProtKB-KW"/>
</dbReference>
<dbReference type="PANTHER" id="PTHR24276:SF91">
    <property type="entry name" value="AT26814P-RELATED"/>
    <property type="match status" value="1"/>
</dbReference>
<dbReference type="SMART" id="SM00020">
    <property type="entry name" value="Tryp_SPc"/>
    <property type="match status" value="2"/>
</dbReference>
<dbReference type="Proteomes" id="UP000694866">
    <property type="component" value="Unplaced"/>
</dbReference>
<evidence type="ECO:0000313" key="10">
    <source>
        <dbReference type="RefSeq" id="XP_011310446.1"/>
    </source>
</evidence>
<dbReference type="Gene3D" id="2.40.10.10">
    <property type="entry name" value="Trypsin-like serine proteases"/>
    <property type="match status" value="3"/>
</dbReference>
<organism evidence="9 10">
    <name type="scientific">Fopius arisanus</name>
    <dbReference type="NCBI Taxonomy" id="64838"/>
    <lineage>
        <taxon>Eukaryota</taxon>
        <taxon>Metazoa</taxon>
        <taxon>Ecdysozoa</taxon>
        <taxon>Arthropoda</taxon>
        <taxon>Hexapoda</taxon>
        <taxon>Insecta</taxon>
        <taxon>Pterygota</taxon>
        <taxon>Neoptera</taxon>
        <taxon>Endopterygota</taxon>
        <taxon>Hymenoptera</taxon>
        <taxon>Apocrita</taxon>
        <taxon>Ichneumonoidea</taxon>
        <taxon>Braconidae</taxon>
        <taxon>Opiinae</taxon>
        <taxon>Fopius</taxon>
    </lineage>
</organism>
<keyword evidence="4 6" id="KW-0720">Serine protease</keyword>
<evidence type="ECO:0000256" key="6">
    <source>
        <dbReference type="RuleBase" id="RU363034"/>
    </source>
</evidence>